<accession>A0A4R2P283</accession>
<evidence type="ECO:0000313" key="1">
    <source>
        <dbReference type="EMBL" id="TCP27981.1"/>
    </source>
</evidence>
<proteinExistence type="predicted"/>
<keyword evidence="2" id="KW-1185">Reference proteome</keyword>
<dbReference type="RefSeq" id="WP_132791467.1">
    <property type="nucleotide sequence ID" value="NZ_SLXM01000001.1"/>
</dbReference>
<dbReference type="Gene3D" id="3.10.450.410">
    <property type="match status" value="1"/>
</dbReference>
<name>A0A4R2P283_9FLAO</name>
<gene>
    <name evidence="1" type="ORF">EV195_101140</name>
</gene>
<sequence>MKYFLFSFLFICINSLFSQSETSTNCISDFDTFFKEFSKNEEFQKSTIKYPLKLTYISDLETNKIETKIYHNSKEWEFINFSQDQKAKNREYDQYTVSVETYDQKAFYKLKGIDNGILVIYQFEQIDDCWYLTLIKDESA</sequence>
<protein>
    <submittedName>
        <fullName evidence="1">Uncharacterized protein DUF4348</fullName>
    </submittedName>
</protein>
<dbReference type="AlphaFoldDB" id="A0A4R2P283"/>
<evidence type="ECO:0000313" key="2">
    <source>
        <dbReference type="Proteomes" id="UP000294564"/>
    </source>
</evidence>
<reference evidence="1 2" key="1">
    <citation type="submission" date="2019-03" db="EMBL/GenBank/DDBJ databases">
        <title>Genomic Encyclopedia of Type Strains, Phase IV (KMG-IV): sequencing the most valuable type-strain genomes for metagenomic binning, comparative biology and taxonomic classification.</title>
        <authorList>
            <person name="Goeker M."/>
        </authorList>
    </citation>
    <scope>NUCLEOTIDE SEQUENCE [LARGE SCALE GENOMIC DNA]</scope>
    <source>
        <strain evidence="1 2">DSM 14836</strain>
    </source>
</reference>
<dbReference type="EMBL" id="SLXM01000001">
    <property type="protein sequence ID" value="TCP27981.1"/>
    <property type="molecule type" value="Genomic_DNA"/>
</dbReference>
<dbReference type="OrthoDB" id="1043604at2"/>
<comment type="caution">
    <text evidence="1">The sequence shown here is derived from an EMBL/GenBank/DDBJ whole genome shotgun (WGS) entry which is preliminary data.</text>
</comment>
<dbReference type="Proteomes" id="UP000294564">
    <property type="component" value="Unassembled WGS sequence"/>
</dbReference>
<organism evidence="1 2">
    <name type="scientific">Tenacibaculum skagerrakense</name>
    <dbReference type="NCBI Taxonomy" id="186571"/>
    <lineage>
        <taxon>Bacteria</taxon>
        <taxon>Pseudomonadati</taxon>
        <taxon>Bacteroidota</taxon>
        <taxon>Flavobacteriia</taxon>
        <taxon>Flavobacteriales</taxon>
        <taxon>Flavobacteriaceae</taxon>
        <taxon>Tenacibaculum</taxon>
    </lineage>
</organism>